<comment type="caution">
    <text evidence="2">The sequence shown here is derived from an EMBL/GenBank/DDBJ whole genome shotgun (WGS) entry which is preliminary data.</text>
</comment>
<protein>
    <submittedName>
        <fullName evidence="2">Uncharacterized protein</fullName>
    </submittedName>
</protein>
<gene>
    <name evidence="2" type="ORF">KIPB_011221</name>
</gene>
<proteinExistence type="predicted"/>
<name>A0A391NWY9_9EUKA</name>
<dbReference type="EMBL" id="BDIP01004474">
    <property type="protein sequence ID" value="GCA63668.1"/>
    <property type="molecule type" value="Genomic_DNA"/>
</dbReference>
<organism evidence="2 3">
    <name type="scientific">Kipferlia bialata</name>
    <dbReference type="NCBI Taxonomy" id="797122"/>
    <lineage>
        <taxon>Eukaryota</taxon>
        <taxon>Metamonada</taxon>
        <taxon>Carpediemonas-like organisms</taxon>
        <taxon>Kipferlia</taxon>
    </lineage>
</organism>
<reference evidence="2 3" key="1">
    <citation type="journal article" date="2018" name="PLoS ONE">
        <title>The draft genome of Kipferlia bialata reveals reductive genome evolution in fornicate parasites.</title>
        <authorList>
            <person name="Tanifuji G."/>
            <person name="Takabayashi S."/>
            <person name="Kume K."/>
            <person name="Takagi M."/>
            <person name="Nakayama T."/>
            <person name="Kamikawa R."/>
            <person name="Inagaki Y."/>
            <person name="Hashimoto T."/>
        </authorList>
    </citation>
    <scope>NUCLEOTIDE SEQUENCE [LARGE SCALE GENOMIC DNA]</scope>
    <source>
        <strain evidence="2">NY0173</strain>
    </source>
</reference>
<keyword evidence="3" id="KW-1185">Reference proteome</keyword>
<dbReference type="AlphaFoldDB" id="A0A391NWY9"/>
<evidence type="ECO:0000313" key="2">
    <source>
        <dbReference type="EMBL" id="GCA63668.1"/>
    </source>
</evidence>
<accession>A0A391NWY9</accession>
<feature type="region of interest" description="Disordered" evidence="1">
    <location>
        <begin position="1"/>
        <end position="50"/>
    </location>
</feature>
<evidence type="ECO:0000256" key="1">
    <source>
        <dbReference type="SAM" id="MobiDB-lite"/>
    </source>
</evidence>
<sequence>MSPGMRNFSNSLLRQSTTGEGSSGGRKSLSRAGSLVSLQAESDAASSRVKQLERELTLLHRRFA</sequence>
<feature type="compositionally biased region" description="Polar residues" evidence="1">
    <location>
        <begin position="7"/>
        <end position="20"/>
    </location>
</feature>
<feature type="compositionally biased region" description="Polar residues" evidence="1">
    <location>
        <begin position="36"/>
        <end position="49"/>
    </location>
</feature>
<dbReference type="Proteomes" id="UP000265618">
    <property type="component" value="Unassembled WGS sequence"/>
</dbReference>
<evidence type="ECO:0000313" key="3">
    <source>
        <dbReference type="Proteomes" id="UP000265618"/>
    </source>
</evidence>
<feature type="non-terminal residue" evidence="2">
    <location>
        <position position="1"/>
    </location>
</feature>